<evidence type="ECO:0000313" key="8">
    <source>
        <dbReference type="EMBL" id="TKR66995.1"/>
    </source>
</evidence>
<proteinExistence type="inferred from homology"/>
<reference evidence="8 9" key="2">
    <citation type="journal article" date="2019" name="G3 (Bethesda)">
        <title>Hybrid Assembly of the Genome of the Entomopathogenic Nematode Steinernema carpocapsae Identifies the X-Chromosome.</title>
        <authorList>
            <person name="Serra L."/>
            <person name="Macchietto M."/>
            <person name="Macias-Munoz A."/>
            <person name="McGill C.J."/>
            <person name="Rodriguez I.M."/>
            <person name="Rodriguez B."/>
            <person name="Murad R."/>
            <person name="Mortazavi A."/>
        </authorList>
    </citation>
    <scope>NUCLEOTIDE SEQUENCE [LARGE SCALE GENOMIC DNA]</scope>
    <source>
        <strain evidence="8 9">ALL</strain>
    </source>
</reference>
<keyword evidence="6" id="KW-0446">Lipid-binding</keyword>
<keyword evidence="5" id="KW-0175">Coiled coil</keyword>
<dbReference type="InterPro" id="IPR008632">
    <property type="entry name" value="Gp-FAR-1"/>
</dbReference>
<evidence type="ECO:0000256" key="5">
    <source>
        <dbReference type="ARBA" id="ARBA00023054"/>
    </source>
</evidence>
<evidence type="ECO:0000256" key="4">
    <source>
        <dbReference type="ARBA" id="ARBA00022729"/>
    </source>
</evidence>
<sequence>MCAKLAVVFLLFCCASLSWALDEPSHPGEKSFYDVLPSEIKEFLKSITKEDKKTIKELLPEMVAARKKDESLTDLKVFEMIKPKSEELYNKVLKLRNGLLAHINKLPEKPRDFIKETYEKAWAGAKSGKDQIGQLMFLKEVYDGAKKKLTRAEVLEVYKEFPIVEKVFEDKDVKSLLEAIEGKSADEVKAFVKEHNIKLDLHVPVPAGK</sequence>
<comment type="similarity">
    <text evidence="2">Belongs to the fatty-acid and retinol-binding protein (FARBP) family.</text>
</comment>
<keyword evidence="3" id="KW-0964">Secreted</keyword>
<evidence type="ECO:0000313" key="9">
    <source>
        <dbReference type="Proteomes" id="UP000298663"/>
    </source>
</evidence>
<keyword evidence="9" id="KW-1185">Reference proteome</keyword>
<dbReference type="Pfam" id="PF05823">
    <property type="entry name" value="Gp-FAR-1"/>
    <property type="match status" value="1"/>
</dbReference>
<feature type="chain" id="PRO_5020781733" description="Fatty-acid and retinol-binding protein 1" evidence="7">
    <location>
        <begin position="21"/>
        <end position="209"/>
    </location>
</feature>
<reference evidence="8 9" key="1">
    <citation type="journal article" date="2015" name="Genome Biol.">
        <title>Comparative genomics of Steinernema reveals deeply conserved gene regulatory networks.</title>
        <authorList>
            <person name="Dillman A.R."/>
            <person name="Macchietto M."/>
            <person name="Porter C.F."/>
            <person name="Rogers A."/>
            <person name="Williams B."/>
            <person name="Antoshechkin I."/>
            <person name="Lee M.M."/>
            <person name="Goodwin Z."/>
            <person name="Lu X."/>
            <person name="Lewis E.E."/>
            <person name="Goodrich-Blair H."/>
            <person name="Stock S.P."/>
            <person name="Adams B.J."/>
            <person name="Sternberg P.W."/>
            <person name="Mortazavi A."/>
        </authorList>
    </citation>
    <scope>NUCLEOTIDE SEQUENCE [LARGE SCALE GENOMIC DNA]</scope>
    <source>
        <strain evidence="8 9">ALL</strain>
    </source>
</reference>
<dbReference type="GO" id="GO:0005576">
    <property type="term" value="C:extracellular region"/>
    <property type="evidence" value="ECO:0007669"/>
    <property type="project" value="UniProtKB-SubCell"/>
</dbReference>
<dbReference type="Gene3D" id="1.20.120.1100">
    <property type="match status" value="1"/>
</dbReference>
<accession>A0A4V5ZZC1</accession>
<dbReference type="EMBL" id="AZBU02000008">
    <property type="protein sequence ID" value="TKR66995.1"/>
    <property type="molecule type" value="Genomic_DNA"/>
</dbReference>
<feature type="signal peptide" evidence="7">
    <location>
        <begin position="1"/>
        <end position="20"/>
    </location>
</feature>
<comment type="subcellular location">
    <subcellularLocation>
        <location evidence="1">Secreted</location>
    </subcellularLocation>
</comment>
<evidence type="ECO:0000256" key="3">
    <source>
        <dbReference type="ARBA" id="ARBA00022525"/>
    </source>
</evidence>
<evidence type="ECO:0008006" key="10">
    <source>
        <dbReference type="Google" id="ProtNLM"/>
    </source>
</evidence>
<gene>
    <name evidence="8" type="ORF">L596_023212</name>
</gene>
<evidence type="ECO:0000256" key="6">
    <source>
        <dbReference type="ARBA" id="ARBA00023121"/>
    </source>
</evidence>
<evidence type="ECO:0000256" key="2">
    <source>
        <dbReference type="ARBA" id="ARBA00006648"/>
    </source>
</evidence>
<dbReference type="Proteomes" id="UP000298663">
    <property type="component" value="Unassembled WGS sequence"/>
</dbReference>
<evidence type="ECO:0000256" key="1">
    <source>
        <dbReference type="ARBA" id="ARBA00004613"/>
    </source>
</evidence>
<dbReference type="OrthoDB" id="10327824at2759"/>
<dbReference type="GO" id="GO:0008289">
    <property type="term" value="F:lipid binding"/>
    <property type="evidence" value="ECO:0007669"/>
    <property type="project" value="UniProtKB-KW"/>
</dbReference>
<organism evidence="8 9">
    <name type="scientific">Steinernema carpocapsae</name>
    <name type="common">Entomopathogenic nematode</name>
    <dbReference type="NCBI Taxonomy" id="34508"/>
    <lineage>
        <taxon>Eukaryota</taxon>
        <taxon>Metazoa</taxon>
        <taxon>Ecdysozoa</taxon>
        <taxon>Nematoda</taxon>
        <taxon>Chromadorea</taxon>
        <taxon>Rhabditida</taxon>
        <taxon>Tylenchina</taxon>
        <taxon>Panagrolaimomorpha</taxon>
        <taxon>Strongyloidoidea</taxon>
        <taxon>Steinernematidae</taxon>
        <taxon>Steinernema</taxon>
    </lineage>
</organism>
<protein>
    <recommendedName>
        <fullName evidence="10">Fatty-acid and retinol-binding protein 1</fullName>
    </recommendedName>
</protein>
<keyword evidence="4 7" id="KW-0732">Signal</keyword>
<name>A0A4V5ZZC1_STECR</name>
<evidence type="ECO:0000256" key="7">
    <source>
        <dbReference type="SAM" id="SignalP"/>
    </source>
</evidence>
<comment type="caution">
    <text evidence="8">The sequence shown here is derived from an EMBL/GenBank/DDBJ whole genome shotgun (WGS) entry which is preliminary data.</text>
</comment>
<dbReference type="AlphaFoldDB" id="A0A4V5ZZC1"/>